<dbReference type="InterPro" id="IPR036278">
    <property type="entry name" value="Sialidase_sf"/>
</dbReference>
<organism evidence="1 2">
    <name type="scientific">Skermanella stibiiresistens SB22</name>
    <dbReference type="NCBI Taxonomy" id="1385369"/>
    <lineage>
        <taxon>Bacteria</taxon>
        <taxon>Pseudomonadati</taxon>
        <taxon>Pseudomonadota</taxon>
        <taxon>Alphaproteobacteria</taxon>
        <taxon>Rhodospirillales</taxon>
        <taxon>Azospirillaceae</taxon>
        <taxon>Skermanella</taxon>
    </lineage>
</organism>
<protein>
    <recommendedName>
        <fullName evidence="3">Exo-alpha-sialidase</fullName>
    </recommendedName>
</protein>
<evidence type="ECO:0000313" key="1">
    <source>
        <dbReference type="EMBL" id="EWY35738.1"/>
    </source>
</evidence>
<dbReference type="EMBL" id="AVFL01000075">
    <property type="protein sequence ID" value="EWY35738.1"/>
    <property type="molecule type" value="Genomic_DNA"/>
</dbReference>
<dbReference type="SUPFAM" id="SSF50939">
    <property type="entry name" value="Sialidases"/>
    <property type="match status" value="1"/>
</dbReference>
<gene>
    <name evidence="1" type="ORF">N825_36100</name>
</gene>
<evidence type="ECO:0008006" key="3">
    <source>
        <dbReference type="Google" id="ProtNLM"/>
    </source>
</evidence>
<sequence>MHHARPFVSAKSIYVLGQVGDLLIMGSHDGGETWSDPVQLTRDGVWSGAPTSVVVHDGRIHLAMEHQAVASTRDEWPVSRLAPVVLSASAYDDLLEPGAWSFSNKLTFADALGETGPAHVIGSPFFKPGLTAPHNVGDRRMMEEPGWLETNLVRIEDPDHIWFDPTGGTLHLLMRAHTGSTNMACVLKAVRSPGTNEMTVSLERAPSGNPMLYLPLPGGHLKFHIVHDPVGRLYWLASNQSTDSMTRPEKLPQERYNLPNNERNRLVLHFSRNCVDWCFAGTIAKGEDQRQARSYPSIAIHGDDLGVLARSGDALSASAHNGNLITYHTIPRFRDLSY</sequence>
<comment type="caution">
    <text evidence="1">The sequence shown here is derived from an EMBL/GenBank/DDBJ whole genome shotgun (WGS) entry which is preliminary data.</text>
</comment>
<evidence type="ECO:0000313" key="2">
    <source>
        <dbReference type="Proteomes" id="UP000019486"/>
    </source>
</evidence>
<name>W9GW83_9PROT</name>
<proteinExistence type="predicted"/>
<keyword evidence="2" id="KW-1185">Reference proteome</keyword>
<accession>W9GW83</accession>
<dbReference type="Proteomes" id="UP000019486">
    <property type="component" value="Unassembled WGS sequence"/>
</dbReference>
<reference evidence="1 2" key="1">
    <citation type="submission" date="2013-08" db="EMBL/GenBank/DDBJ databases">
        <title>The genome sequence of Skermanella stibiiresistens.</title>
        <authorList>
            <person name="Zhu W."/>
            <person name="Wang G."/>
        </authorList>
    </citation>
    <scope>NUCLEOTIDE SEQUENCE [LARGE SCALE GENOMIC DNA]</scope>
    <source>
        <strain evidence="1 2">SB22</strain>
    </source>
</reference>
<dbReference type="PATRIC" id="fig|1385369.3.peg.7208"/>
<dbReference type="STRING" id="1385369.N825_36100"/>
<dbReference type="AlphaFoldDB" id="W9GW83"/>